<dbReference type="InterPro" id="IPR013083">
    <property type="entry name" value="Znf_RING/FYVE/PHD"/>
</dbReference>
<dbReference type="InterPro" id="IPR001841">
    <property type="entry name" value="Znf_RING"/>
</dbReference>
<dbReference type="EMBL" id="MN740362">
    <property type="protein sequence ID" value="QHU02754.1"/>
    <property type="molecule type" value="Genomic_DNA"/>
</dbReference>
<evidence type="ECO:0000313" key="3">
    <source>
        <dbReference type="EMBL" id="QHU02754.1"/>
    </source>
</evidence>
<dbReference type="Pfam" id="PF13639">
    <property type="entry name" value="zf-RING_2"/>
    <property type="match status" value="1"/>
</dbReference>
<dbReference type="SUPFAM" id="SSF57850">
    <property type="entry name" value="RING/U-box"/>
    <property type="match status" value="1"/>
</dbReference>
<dbReference type="Gene3D" id="3.30.40.10">
    <property type="entry name" value="Zinc/RING finger domain, C3HC4 (zinc finger)"/>
    <property type="match status" value="1"/>
</dbReference>
<reference evidence="3" key="1">
    <citation type="journal article" date="2020" name="Nature">
        <title>Giant virus diversity and host interactions through global metagenomics.</title>
        <authorList>
            <person name="Schulz F."/>
            <person name="Roux S."/>
            <person name="Paez-Espino D."/>
            <person name="Jungbluth S."/>
            <person name="Walsh D.A."/>
            <person name="Denef V.J."/>
            <person name="McMahon K.D."/>
            <person name="Konstantinidis K.T."/>
            <person name="Eloe-Fadrosh E.A."/>
            <person name="Kyrpides N.C."/>
            <person name="Woyke T."/>
        </authorList>
    </citation>
    <scope>NUCLEOTIDE SEQUENCE</scope>
    <source>
        <strain evidence="3">GVMAG-M-3300025880-76</strain>
    </source>
</reference>
<sequence length="298" mass="33962">MQNSNINDLLVNEFISHTRATNIFIQNSLDVMSSQSRSLQQMISERNESVPQPRYYNDIYTPRASSRESYRRNANTVNRQTNNSLPSRAMNTNLRAQNYNFDAIVNNLINGATMTPNNVDINSFENVVVSASNRDISNGVSIVRFGEILNPTNSTCPISLYSFRSNDNLSQINSCGHLFRTVDLRRWFSRNVRCPLCRFDIRDTPRSSTTTQHIRSNMNLNNNIIPPDSDNDDEYTDDVNPTLPQTTRTTEPVIYTRSISSNNISDLTNQMQEMMVDIINNFEDESSSNDISNTTITD</sequence>
<evidence type="ECO:0000259" key="2">
    <source>
        <dbReference type="Pfam" id="PF13639"/>
    </source>
</evidence>
<organism evidence="3">
    <name type="scientific">viral metagenome</name>
    <dbReference type="NCBI Taxonomy" id="1070528"/>
    <lineage>
        <taxon>unclassified sequences</taxon>
        <taxon>metagenomes</taxon>
        <taxon>organismal metagenomes</taxon>
    </lineage>
</organism>
<feature type="region of interest" description="Disordered" evidence="1">
    <location>
        <begin position="63"/>
        <end position="87"/>
    </location>
</feature>
<feature type="compositionally biased region" description="Polar residues" evidence="1">
    <location>
        <begin position="72"/>
        <end position="87"/>
    </location>
</feature>
<dbReference type="AlphaFoldDB" id="A0A6C0JGG6"/>
<proteinExistence type="predicted"/>
<evidence type="ECO:0000256" key="1">
    <source>
        <dbReference type="SAM" id="MobiDB-lite"/>
    </source>
</evidence>
<name>A0A6C0JGG6_9ZZZZ</name>
<protein>
    <recommendedName>
        <fullName evidence="2">RING-type domain-containing protein</fullName>
    </recommendedName>
</protein>
<feature type="domain" description="RING-type" evidence="2">
    <location>
        <begin position="155"/>
        <end position="198"/>
    </location>
</feature>
<accession>A0A6C0JGG6</accession>